<dbReference type="RefSeq" id="WP_121210195.1">
    <property type="nucleotide sequence ID" value="NZ_RBIM01000002.1"/>
</dbReference>
<accession>A0A495DJY4</accession>
<organism evidence="1 2">
    <name type="scientific">Maricaulis maris</name>
    <dbReference type="NCBI Taxonomy" id="74318"/>
    <lineage>
        <taxon>Bacteria</taxon>
        <taxon>Pseudomonadati</taxon>
        <taxon>Pseudomonadota</taxon>
        <taxon>Alphaproteobacteria</taxon>
        <taxon>Maricaulales</taxon>
        <taxon>Maricaulaceae</taxon>
        <taxon>Maricaulis</taxon>
    </lineage>
</organism>
<evidence type="ECO:0000313" key="1">
    <source>
        <dbReference type="EMBL" id="RKR02944.1"/>
    </source>
</evidence>
<evidence type="ECO:0000313" key="2">
    <source>
        <dbReference type="Proteomes" id="UP000273675"/>
    </source>
</evidence>
<gene>
    <name evidence="1" type="ORF">C7435_0889</name>
</gene>
<dbReference type="AlphaFoldDB" id="A0A495DJY4"/>
<dbReference type="EMBL" id="RBIM01000002">
    <property type="protein sequence ID" value="RKR02944.1"/>
    <property type="molecule type" value="Genomic_DNA"/>
</dbReference>
<dbReference type="InterPro" id="IPR038765">
    <property type="entry name" value="Papain-like_cys_pep_sf"/>
</dbReference>
<proteinExistence type="predicted"/>
<sequence length="994" mass="104446">MDGLTRHVTPVRAGIAVVITLGLLLLGLMGSGQADRQRDLLELLRAAEADYAAPGLTVAEAAPELATPEAMLAFVRDRVWLQSYDGRGLSPDDVLVLRGGNSADQAMLLAALLDMQGYPVRLQRADWPDADPVLGTVESDRRDSLSVLYDALDVDEAAARQSALADASAIPANLRAELEQAEALLDTYLRVPLAPRVERANPDWVWVEYQVDGEWLVADPVFPHLARPRSASAYVDPGLTPIELALDLVTPGGSRQRLLDWAGRMADEPILRFLPAAQLGSFLDSAPGAVDVPAWRPVISGAGDPVAGRSFSTGGDLLPVPGEGPPDLAAGLPPAPAITQATLTGIDTADWPEVGLTVQTDTPDGAYWYAPHLRLMVDGAPVTPRILAQPRRAPQVVFITDVSPSMIDEGHLFSAGLLGRALVESMGRMESFVAVSAAGEPVLAAGNQLYFQRRDAVLAYNSGLVVRDGDDLPAALQLAAAEARGEVIFLVMTDGELGDAEAAFQAAVEALPGRVFGVVPESQTGRFQPVFDQVWALPPDDQPDATAASIRRAFGTQLEIRYTAPPGLADAIQSVELSLGEGGVAVDGAYPVPETTVPTSARLELQVMRGGQALGGRRTLIELARDDSQEQLLGSRAIFSGGGQFAPEALYRRYFAEWRVELETQLAPDAGTAGRLPAPLGPSLDALAAINGLVGQVDRLLGERASRLDPLVTLRSAVVDVHDAENADLVRGLDVLHDGRARHADGRVSPRLGLALAVAEAQVLGGSGVNAQLADSGELVLINPDTAIPDAWPAAIGRVLADQGGSLLATVDGRAGWLIDRDGALRARLFDPDAKGARARQAIAEFQRIRNMLTVLGITASGIGSPMGVSGAQLGGLVGILDTNLRLWCFSTVMLGFVTDAIETGELEADAQAQAAEGCQINPDDIYAEYFSAFGKGFITGAMGDRATDAVKGIAGGTLPAVTEALVNTEAGVLIEISGIGDPIGDAIRNAVHD</sequence>
<dbReference type="SUPFAM" id="SSF54001">
    <property type="entry name" value="Cysteine proteinases"/>
    <property type="match status" value="1"/>
</dbReference>
<dbReference type="Proteomes" id="UP000273675">
    <property type="component" value="Unassembled WGS sequence"/>
</dbReference>
<comment type="caution">
    <text evidence="1">The sequence shown here is derived from an EMBL/GenBank/DDBJ whole genome shotgun (WGS) entry which is preliminary data.</text>
</comment>
<protein>
    <submittedName>
        <fullName evidence="1">Uncharacterized protein</fullName>
    </submittedName>
</protein>
<name>A0A495DJY4_9PROT</name>
<reference evidence="1 2" key="1">
    <citation type="submission" date="2018-10" db="EMBL/GenBank/DDBJ databases">
        <title>Genomic Encyclopedia of Type Strains, Phase IV (KMG-IV): sequencing the most valuable type-strain genomes for metagenomic binning, comparative biology and taxonomic classification.</title>
        <authorList>
            <person name="Goeker M."/>
        </authorList>
    </citation>
    <scope>NUCLEOTIDE SEQUENCE [LARGE SCALE GENOMIC DNA]</scope>
    <source>
        <strain evidence="1 2">DSM 4734</strain>
    </source>
</reference>